<dbReference type="InterPro" id="IPR027024">
    <property type="entry name" value="UCP027386_ABC_sbc_TM0202"/>
</dbReference>
<keyword evidence="1" id="KW-0732">Signal</keyword>
<dbReference type="Pfam" id="PF12974">
    <property type="entry name" value="Phosphonate-bd"/>
    <property type="match status" value="1"/>
</dbReference>
<evidence type="ECO:0000256" key="1">
    <source>
        <dbReference type="SAM" id="SignalP"/>
    </source>
</evidence>
<sequence length="321" mass="34977">MKKGIYILVFLMILSSMVGCSTKENVQTTIRVASLKGPTSIGLVKLMEDNKNGESKNKYDFFMTATADEIVAKLGKGELDVAAIPANLASVLYNKMDGKISVAAINTLSVLYIVENGGNLNSLEDLKGKTIYSTGKGTTPEHVLNYVLEANGIDPEKDVNIEYKSEAAEVATLLASEEDVIALLPQPFITASQMKNDNIKIAFSMEEEWQKLNPNESQVTGVVVVTDEFLEKNQEAVSTFLEEYKKSVEFVNSNVDEAAKMVGDLDIIPEPVAVKAIPLCNVVFITGDEMEEKLGGYLAVLHGSDPKSVGGNLPDEEFYFK</sequence>
<dbReference type="PANTHER" id="PTHR30024:SF46">
    <property type="entry name" value="ABC TRANSPORTER, SUBSTRATE-BINDING LIPOPROTEIN"/>
    <property type="match status" value="1"/>
</dbReference>
<organism evidence="2 3">
    <name type="scientific">Paratissierella segnis</name>
    <dbReference type="NCBI Taxonomy" id="2763679"/>
    <lineage>
        <taxon>Bacteria</taxon>
        <taxon>Bacillati</taxon>
        <taxon>Bacillota</taxon>
        <taxon>Tissierellia</taxon>
        <taxon>Tissierellales</taxon>
        <taxon>Tissierellaceae</taxon>
        <taxon>Paratissierella</taxon>
    </lineage>
</organism>
<dbReference type="PANTHER" id="PTHR30024">
    <property type="entry name" value="ALIPHATIC SULFONATES-BINDING PROTEIN-RELATED"/>
    <property type="match status" value="1"/>
</dbReference>
<gene>
    <name evidence="2" type="ORF">H8707_06180</name>
</gene>
<protein>
    <submittedName>
        <fullName evidence="2">ABC transporter substrate-binding protein</fullName>
    </submittedName>
</protein>
<dbReference type="RefSeq" id="WP_262429268.1">
    <property type="nucleotide sequence ID" value="NZ_JACRTG010000016.1"/>
</dbReference>
<dbReference type="EMBL" id="JACRTG010000016">
    <property type="protein sequence ID" value="MBC8587820.1"/>
    <property type="molecule type" value="Genomic_DNA"/>
</dbReference>
<dbReference type="AlphaFoldDB" id="A0A926IK15"/>
<dbReference type="Gene3D" id="3.40.190.10">
    <property type="entry name" value="Periplasmic binding protein-like II"/>
    <property type="match status" value="2"/>
</dbReference>
<dbReference type="Proteomes" id="UP000601171">
    <property type="component" value="Unassembled WGS sequence"/>
</dbReference>
<feature type="signal peptide" evidence="1">
    <location>
        <begin position="1"/>
        <end position="20"/>
    </location>
</feature>
<proteinExistence type="predicted"/>
<name>A0A926IK15_9FIRM</name>
<feature type="chain" id="PRO_5039028574" evidence="1">
    <location>
        <begin position="21"/>
        <end position="321"/>
    </location>
</feature>
<dbReference type="SUPFAM" id="SSF53850">
    <property type="entry name" value="Periplasmic binding protein-like II"/>
    <property type="match status" value="1"/>
</dbReference>
<dbReference type="PROSITE" id="PS51257">
    <property type="entry name" value="PROKAR_LIPOPROTEIN"/>
    <property type="match status" value="1"/>
</dbReference>
<comment type="caution">
    <text evidence="2">The sequence shown here is derived from an EMBL/GenBank/DDBJ whole genome shotgun (WGS) entry which is preliminary data.</text>
</comment>
<accession>A0A926IK15</accession>
<reference evidence="2" key="1">
    <citation type="submission" date="2020-08" db="EMBL/GenBank/DDBJ databases">
        <title>Genome public.</title>
        <authorList>
            <person name="Liu C."/>
            <person name="Sun Q."/>
        </authorList>
    </citation>
    <scope>NUCLEOTIDE SEQUENCE</scope>
    <source>
        <strain evidence="2">BX21</strain>
    </source>
</reference>
<dbReference type="PIRSF" id="PIRSF027386">
    <property type="entry name" value="UCP027386_ABC_sbc_TM0202"/>
    <property type="match status" value="1"/>
</dbReference>
<evidence type="ECO:0000313" key="2">
    <source>
        <dbReference type="EMBL" id="MBC8587820.1"/>
    </source>
</evidence>
<keyword evidence="3" id="KW-1185">Reference proteome</keyword>
<evidence type="ECO:0000313" key="3">
    <source>
        <dbReference type="Proteomes" id="UP000601171"/>
    </source>
</evidence>